<evidence type="ECO:0000313" key="1">
    <source>
        <dbReference type="EMBL" id="TCK20610.1"/>
    </source>
</evidence>
<comment type="caution">
    <text evidence="1">The sequence shown here is derived from an EMBL/GenBank/DDBJ whole genome shotgun (WGS) entry which is preliminary data.</text>
</comment>
<keyword evidence="1" id="KW-0560">Oxidoreductase</keyword>
<dbReference type="EMBL" id="SMFZ01000002">
    <property type="protein sequence ID" value="TCK20610.1"/>
    <property type="molecule type" value="Genomic_DNA"/>
</dbReference>
<dbReference type="AlphaFoldDB" id="A0A4R1HK05"/>
<dbReference type="OrthoDB" id="1440627at2"/>
<name>A0A4R1HK05_PSEEN</name>
<organism evidence="1 2">
    <name type="scientific">Pseudonocardia endophytica</name>
    <dbReference type="NCBI Taxonomy" id="401976"/>
    <lineage>
        <taxon>Bacteria</taxon>
        <taxon>Bacillati</taxon>
        <taxon>Actinomycetota</taxon>
        <taxon>Actinomycetes</taxon>
        <taxon>Pseudonocardiales</taxon>
        <taxon>Pseudonocardiaceae</taxon>
        <taxon>Pseudonocardia</taxon>
    </lineage>
</organism>
<dbReference type="Gene3D" id="3.30.70.100">
    <property type="match status" value="1"/>
</dbReference>
<protein>
    <submittedName>
        <fullName evidence="1">Putative monooxygenase ydhR</fullName>
    </submittedName>
</protein>
<keyword evidence="1" id="KW-0503">Monooxygenase</keyword>
<dbReference type="SUPFAM" id="SSF54909">
    <property type="entry name" value="Dimeric alpha+beta barrel"/>
    <property type="match status" value="1"/>
</dbReference>
<dbReference type="Pfam" id="PF08803">
    <property type="entry name" value="ydhR"/>
    <property type="match status" value="1"/>
</dbReference>
<keyword evidence="2" id="KW-1185">Reference proteome</keyword>
<gene>
    <name evidence="1" type="ORF">EV378_4571</name>
</gene>
<dbReference type="GO" id="GO:0004497">
    <property type="term" value="F:monooxygenase activity"/>
    <property type="evidence" value="ECO:0007669"/>
    <property type="project" value="UniProtKB-KW"/>
</dbReference>
<reference evidence="1 2" key="1">
    <citation type="submission" date="2019-03" db="EMBL/GenBank/DDBJ databases">
        <title>Sequencing the genomes of 1000 actinobacteria strains.</title>
        <authorList>
            <person name="Klenk H.-P."/>
        </authorList>
    </citation>
    <scope>NUCLEOTIDE SEQUENCE [LARGE SCALE GENOMIC DNA]</scope>
    <source>
        <strain evidence="1 2">DSM 44969</strain>
    </source>
</reference>
<accession>A0A4R1HK05</accession>
<evidence type="ECO:0000313" key="2">
    <source>
        <dbReference type="Proteomes" id="UP000295560"/>
    </source>
</evidence>
<dbReference type="Proteomes" id="UP000295560">
    <property type="component" value="Unassembled WGS sequence"/>
</dbReference>
<dbReference type="InterPro" id="IPR014910">
    <property type="entry name" value="YdhR"/>
</dbReference>
<sequence>MAAMQTFVITFRLHDMTDDGYRALRDELAPAFAELPGLLATVWLADAATGTFGGVHLFTDTGAADAFAESRLFRTVVLCPHLADLRVQRFTVDETTTRRTQPGIRIVPTGAITLWPTAGTRSG</sequence>
<dbReference type="InterPro" id="IPR011008">
    <property type="entry name" value="Dimeric_a/b-barrel"/>
</dbReference>
<proteinExistence type="predicted"/>